<evidence type="ECO:0000313" key="1">
    <source>
        <dbReference type="EMBL" id="MCS5491055.1"/>
    </source>
</evidence>
<dbReference type="Pfam" id="PF14356">
    <property type="entry name" value="DUF4403"/>
    <property type="match status" value="1"/>
</dbReference>
<gene>
    <name evidence="1" type="ORF">NY014_11475</name>
</gene>
<dbReference type="Proteomes" id="UP001206788">
    <property type="component" value="Unassembled WGS sequence"/>
</dbReference>
<organism evidence="1 2">
    <name type="scientific">Algoriphagus limi</name>
    <dbReference type="NCBI Taxonomy" id="2975273"/>
    <lineage>
        <taxon>Bacteria</taxon>
        <taxon>Pseudomonadati</taxon>
        <taxon>Bacteroidota</taxon>
        <taxon>Cytophagia</taxon>
        <taxon>Cytophagales</taxon>
        <taxon>Cyclobacteriaceae</taxon>
        <taxon>Algoriphagus</taxon>
    </lineage>
</organism>
<sequence>MNNSNAIHLQKYTLYLFSSLFLFYSCKSLDITSPGPSPVVPKANSQVNLATQMPAKTLDRLINSQVPQTLVQEENMQFGNGIEGDLEIRRNGKIQWASLDDERLKLTVPLQIEGEFGLQQGGLGNLFRRRVPINRELAPSFLINPEVKENWALYLEDFELLDLGGELKLEVLGMGVDLSGTLEKQINQWAAQNLGPENELAPLKPWVNLLWEQVGKPFTVSWEGQELGFSIQPQEVNFEEILAGENQLGLRLGLQGIIQSHPSDAMPSRAFPLPDLSPNPSDENLLQALLPLSIDYSTIDQELESFLGNKSVRVDRKTLMELSNFKTGGFGELLKIEMDFKAIRNNGEEIEGELFVVGKPEFDARSQELKVSDLNFKLISDNAKAKWAVAVKKRKIIRRIEAEAVFPLEELLLSTSESFSDRLSLQTPLADLKVKNLTLSPNGFYPLKDQLRIHIQADGEIEVIWK</sequence>
<protein>
    <submittedName>
        <fullName evidence="1">DUF4403 family protein</fullName>
    </submittedName>
</protein>
<proteinExistence type="predicted"/>
<dbReference type="EMBL" id="JANWGH010000002">
    <property type="protein sequence ID" value="MCS5491055.1"/>
    <property type="molecule type" value="Genomic_DNA"/>
</dbReference>
<dbReference type="RefSeq" id="WP_259414720.1">
    <property type="nucleotide sequence ID" value="NZ_JANWGH010000002.1"/>
</dbReference>
<evidence type="ECO:0000313" key="2">
    <source>
        <dbReference type="Proteomes" id="UP001206788"/>
    </source>
</evidence>
<name>A0ABT2G708_9BACT</name>
<comment type="caution">
    <text evidence="1">The sequence shown here is derived from an EMBL/GenBank/DDBJ whole genome shotgun (WGS) entry which is preliminary data.</text>
</comment>
<keyword evidence="2" id="KW-1185">Reference proteome</keyword>
<accession>A0ABT2G708</accession>
<reference evidence="1 2" key="1">
    <citation type="submission" date="2022-08" db="EMBL/GenBank/DDBJ databases">
        <title>Algoriphagus sp. CAU 1643 isolated from mud.</title>
        <authorList>
            <person name="Kim W."/>
        </authorList>
    </citation>
    <scope>NUCLEOTIDE SEQUENCE [LARGE SCALE GENOMIC DNA]</scope>
    <source>
        <strain evidence="1 2">CAU 1643</strain>
    </source>
</reference>
<dbReference type="InterPro" id="IPR025515">
    <property type="entry name" value="DUF4403"/>
</dbReference>